<dbReference type="GO" id="GO:0005886">
    <property type="term" value="C:plasma membrane"/>
    <property type="evidence" value="ECO:0007669"/>
    <property type="project" value="UniProtKB-SubCell"/>
</dbReference>
<name>A0A9D9HEI3_9BACT</name>
<evidence type="ECO:0000256" key="2">
    <source>
        <dbReference type="ARBA" id="ARBA00022475"/>
    </source>
</evidence>
<dbReference type="InterPro" id="IPR055396">
    <property type="entry name" value="DUF7088"/>
</dbReference>
<dbReference type="GO" id="GO:0140359">
    <property type="term" value="F:ABC-type transporter activity"/>
    <property type="evidence" value="ECO:0007669"/>
    <property type="project" value="InterPro"/>
</dbReference>
<dbReference type="InterPro" id="IPR051449">
    <property type="entry name" value="ABC-2_transporter_component"/>
</dbReference>
<gene>
    <name evidence="9" type="primary">gldG</name>
    <name evidence="9" type="ORF">IAC32_05435</name>
</gene>
<dbReference type="PANTHER" id="PTHR30294">
    <property type="entry name" value="MEMBRANE COMPONENT OF ABC TRANSPORTER YHHJ-RELATED"/>
    <property type="match status" value="1"/>
</dbReference>
<evidence type="ECO:0000256" key="6">
    <source>
        <dbReference type="SAM" id="Phobius"/>
    </source>
</evidence>
<feature type="transmembrane region" description="Helical" evidence="6">
    <location>
        <begin position="243"/>
        <end position="262"/>
    </location>
</feature>
<dbReference type="AlphaFoldDB" id="A0A9D9HEI3"/>
<evidence type="ECO:0000259" key="8">
    <source>
        <dbReference type="Pfam" id="PF23357"/>
    </source>
</evidence>
<feature type="transmembrane region" description="Helical" evidence="6">
    <location>
        <begin position="92"/>
        <end position="116"/>
    </location>
</feature>
<feature type="domain" description="DUF7088" evidence="8">
    <location>
        <begin position="269"/>
        <end position="379"/>
    </location>
</feature>
<dbReference type="EMBL" id="JADIMR010000082">
    <property type="protein sequence ID" value="MBO8447168.1"/>
    <property type="molecule type" value="Genomic_DNA"/>
</dbReference>
<keyword evidence="3 6" id="KW-0812">Transmembrane</keyword>
<reference evidence="9" key="1">
    <citation type="submission" date="2020-10" db="EMBL/GenBank/DDBJ databases">
        <authorList>
            <person name="Gilroy R."/>
        </authorList>
    </citation>
    <scope>NUCLEOTIDE SEQUENCE</scope>
    <source>
        <strain evidence="9">D3-1215</strain>
    </source>
</reference>
<comment type="caution">
    <text evidence="9">The sequence shown here is derived from an EMBL/GenBank/DDBJ whole genome shotgun (WGS) entry which is preliminary data.</text>
</comment>
<dbReference type="Pfam" id="PF23357">
    <property type="entry name" value="DUF7088"/>
    <property type="match status" value="1"/>
</dbReference>
<feature type="domain" description="ABC-type uncharacterised transport system" evidence="7">
    <location>
        <begin position="427"/>
        <end position="724"/>
    </location>
</feature>
<sequence length="788" mass="86479">MFKKELQSFFSSSTAIIIICVFLSATGLFLFVLPGTYNVFDSGYANIDGLFVLAPWLYLFLVPALTMRTFADEYRSGTMDLLLSKPVSPAKLILSKFFAGMVLVLLCMLPTLFYLLPVSLLGAPAGNMDYAAFAGSFLGLSFLAAAYVAIGMFSSSLTQNQAVAFVCAVCLCFFVYYGFELVSLAVGDAAAADKISRLSMSYHYDSIGRGVIDSSDVVYFLSVSALFILSCALVIFKRGYKQAAACAVLLLFLNVAASEWFVRLDLTAEKRYSLAAPTRNLLQSTEKPVKVDLYLTGNANVGFHRLYEAVRGMLREMDAYSGGGITVQSHDPADAADNDERNSRYARLQAAGMKPVAVYERDGEGNMQQKLVFPWAVVSMDGDSVNVNLLKNIAGRSGDENLNVSIESLEYELGDALRRLSNKNPYRIAFLEGHGEWDEAHVYDITETLSNYYHVDRGVLSGNVAELDAYKLVIVAGPVTKFEEYEKFVLDQYIMRGGRVLWFVDGVMSAGDDVLYPLDVNLSDQLFTYGVRVNPCLLLDTDCLTVPLNVAYEGEPARFEPAPWYYSPLLSGNENLALCKNLSKVKADFCSAIDFVGKDSLVRNVLLYTSGRTAVEPAPVPVRYDVFGIPVTPGTFQYGKVPVAVSIEGMFRSVFANRMTPDSVDTAGRGILQKSVANKMIVVADGDIIRNDVVAGDNGMEIVPAGYDRYSGMSFSNAAFVLNCANFLTDDEGWMQLRGRELKLRLLDRESVAEHRTMWQLLCMFVPLIISVAACATVAAMRKKAASA</sequence>
<keyword evidence="2" id="KW-1003">Cell membrane</keyword>
<feature type="transmembrane region" description="Helical" evidence="6">
    <location>
        <begin position="53"/>
        <end position="71"/>
    </location>
</feature>
<organism evidence="9 10">
    <name type="scientific">Candidatus Enterocola intestinipullorum</name>
    <dbReference type="NCBI Taxonomy" id="2840783"/>
    <lineage>
        <taxon>Bacteria</taxon>
        <taxon>Pseudomonadati</taxon>
        <taxon>Bacteroidota</taxon>
        <taxon>Bacteroidia</taxon>
        <taxon>Bacteroidales</taxon>
        <taxon>Candidatus Enterocola</taxon>
    </lineage>
</organism>
<dbReference type="NCBIfam" id="TIGR03521">
    <property type="entry name" value="GldG"/>
    <property type="match status" value="1"/>
</dbReference>
<feature type="transmembrane region" description="Helical" evidence="6">
    <location>
        <begin position="12"/>
        <end position="33"/>
    </location>
</feature>
<dbReference type="InterPro" id="IPR019863">
    <property type="entry name" value="Motility-assoc_ABC-rel_GldG"/>
</dbReference>
<dbReference type="InterPro" id="IPR019196">
    <property type="entry name" value="ABC_transp_unknown"/>
</dbReference>
<evidence type="ECO:0000313" key="9">
    <source>
        <dbReference type="EMBL" id="MBO8447168.1"/>
    </source>
</evidence>
<evidence type="ECO:0000256" key="4">
    <source>
        <dbReference type="ARBA" id="ARBA00022989"/>
    </source>
</evidence>
<feature type="transmembrane region" description="Helical" evidence="6">
    <location>
        <begin position="162"/>
        <end position="179"/>
    </location>
</feature>
<evidence type="ECO:0000259" key="7">
    <source>
        <dbReference type="Pfam" id="PF09822"/>
    </source>
</evidence>
<keyword evidence="4 6" id="KW-1133">Transmembrane helix</keyword>
<accession>A0A9D9HEI3</accession>
<dbReference type="Pfam" id="PF09822">
    <property type="entry name" value="ABC_transp_aux"/>
    <property type="match status" value="1"/>
</dbReference>
<feature type="transmembrane region" description="Helical" evidence="6">
    <location>
        <begin position="217"/>
        <end position="236"/>
    </location>
</feature>
<evidence type="ECO:0000313" key="10">
    <source>
        <dbReference type="Proteomes" id="UP000823637"/>
    </source>
</evidence>
<dbReference type="Proteomes" id="UP000823637">
    <property type="component" value="Unassembled WGS sequence"/>
</dbReference>
<evidence type="ECO:0000256" key="1">
    <source>
        <dbReference type="ARBA" id="ARBA00004651"/>
    </source>
</evidence>
<dbReference type="PANTHER" id="PTHR30294:SF29">
    <property type="entry name" value="MULTIDRUG ABC TRANSPORTER PERMEASE YBHS-RELATED"/>
    <property type="match status" value="1"/>
</dbReference>
<comment type="subcellular location">
    <subcellularLocation>
        <location evidence="1">Cell membrane</location>
        <topology evidence="1">Multi-pass membrane protein</topology>
    </subcellularLocation>
</comment>
<evidence type="ECO:0000256" key="3">
    <source>
        <dbReference type="ARBA" id="ARBA00022692"/>
    </source>
</evidence>
<feature type="transmembrane region" description="Helical" evidence="6">
    <location>
        <begin position="128"/>
        <end position="150"/>
    </location>
</feature>
<evidence type="ECO:0000256" key="5">
    <source>
        <dbReference type="ARBA" id="ARBA00023136"/>
    </source>
</evidence>
<protein>
    <submittedName>
        <fullName evidence="9">Gliding motility-associated ABC transporter substrate-binding protein GldG</fullName>
    </submittedName>
</protein>
<reference evidence="9" key="2">
    <citation type="journal article" date="2021" name="PeerJ">
        <title>Extensive microbial diversity within the chicken gut microbiome revealed by metagenomics and culture.</title>
        <authorList>
            <person name="Gilroy R."/>
            <person name="Ravi A."/>
            <person name="Getino M."/>
            <person name="Pursley I."/>
            <person name="Horton D.L."/>
            <person name="Alikhan N.F."/>
            <person name="Baker D."/>
            <person name="Gharbi K."/>
            <person name="Hall N."/>
            <person name="Watson M."/>
            <person name="Adriaenssens E.M."/>
            <person name="Foster-Nyarko E."/>
            <person name="Jarju S."/>
            <person name="Secka A."/>
            <person name="Antonio M."/>
            <person name="Oren A."/>
            <person name="Chaudhuri R.R."/>
            <person name="La Ragione R."/>
            <person name="Hildebrand F."/>
            <person name="Pallen M.J."/>
        </authorList>
    </citation>
    <scope>NUCLEOTIDE SEQUENCE</scope>
    <source>
        <strain evidence="9">D3-1215</strain>
    </source>
</reference>
<keyword evidence="5 6" id="KW-0472">Membrane</keyword>
<feature type="transmembrane region" description="Helical" evidence="6">
    <location>
        <begin position="758"/>
        <end position="781"/>
    </location>
</feature>
<proteinExistence type="predicted"/>
<dbReference type="Pfam" id="PF12679">
    <property type="entry name" value="ABC2_membrane_2"/>
    <property type="match status" value="1"/>
</dbReference>